<name>A0ABT5XA02_9EURY</name>
<proteinExistence type="inferred from homology"/>
<keyword evidence="1 2" id="KW-0378">Hydrolase</keyword>
<dbReference type="RefSeq" id="WP_316967233.1">
    <property type="nucleotide sequence ID" value="NZ_JARFPK010000043.1"/>
</dbReference>
<sequence>MTILVDPFLRDNPTAPTSPEDLDPDIIAVTHGHGDHLGDAEDIGRRTGSQVLAVAEVARYLAGKGVRSEGMNIGGSFRAGEALFAMTPAVHSSEISFTDPPTPGGCAAGYVIEDGIPVYHAGDTALFGDMRLIGDLYRPEVALLPIGGRYTMGPREAAIATSWIRPHLAMPMHYNTWPRIRQDPTEFRDLVETLCDTEVVIMEAGDTLEC</sequence>
<evidence type="ECO:0000256" key="2">
    <source>
        <dbReference type="HAMAP-Rule" id="MF_00457"/>
    </source>
</evidence>
<dbReference type="SUPFAM" id="SSF56281">
    <property type="entry name" value="Metallo-hydrolase/oxidoreductase"/>
    <property type="match status" value="1"/>
</dbReference>
<evidence type="ECO:0000256" key="3">
    <source>
        <dbReference type="SAM" id="MobiDB-lite"/>
    </source>
</evidence>
<dbReference type="InterPro" id="IPR050114">
    <property type="entry name" value="UPF0173_UPF0282_UlaG_hydrolase"/>
</dbReference>
<dbReference type="GO" id="GO:0016787">
    <property type="term" value="F:hydrolase activity"/>
    <property type="evidence" value="ECO:0007669"/>
    <property type="project" value="UniProtKB-KW"/>
</dbReference>
<dbReference type="EMBL" id="JARFPK010000043">
    <property type="protein sequence ID" value="MDF0591501.1"/>
    <property type="molecule type" value="Genomic_DNA"/>
</dbReference>
<reference evidence="5 6" key="1">
    <citation type="submission" date="2023-03" db="EMBL/GenBank/DDBJ databases">
        <title>WGS of Methanotrichaceae archaeon Mx.</title>
        <authorList>
            <person name="Sorokin D.Y."/>
            <person name="Merkel A.Y."/>
        </authorList>
    </citation>
    <scope>NUCLEOTIDE SEQUENCE [LARGE SCALE GENOMIC DNA]</scope>
    <source>
        <strain evidence="5 6">Mx</strain>
    </source>
</reference>
<dbReference type="HAMAP" id="MF_00457">
    <property type="entry name" value="UPF0173"/>
    <property type="match status" value="1"/>
</dbReference>
<gene>
    <name evidence="5" type="ORF">P0O15_10050</name>
</gene>
<comment type="caution">
    <text evidence="5">The sequence shown here is derived from an EMBL/GenBank/DDBJ whole genome shotgun (WGS) entry which is preliminary data.</text>
</comment>
<dbReference type="PANTHER" id="PTHR43546:SF3">
    <property type="entry name" value="UPF0173 METAL-DEPENDENT HYDROLASE MJ1163"/>
    <property type="match status" value="1"/>
</dbReference>
<dbReference type="Pfam" id="PF12706">
    <property type="entry name" value="Lactamase_B_2"/>
    <property type="match status" value="1"/>
</dbReference>
<dbReference type="InterPro" id="IPR022877">
    <property type="entry name" value="UPF0173"/>
</dbReference>
<dbReference type="PANTHER" id="PTHR43546">
    <property type="entry name" value="UPF0173 METAL-DEPENDENT HYDROLASE MJ1163-RELATED"/>
    <property type="match status" value="1"/>
</dbReference>
<dbReference type="Gene3D" id="3.60.15.10">
    <property type="entry name" value="Ribonuclease Z/Hydroxyacylglutathione hydrolase-like"/>
    <property type="match status" value="1"/>
</dbReference>
<dbReference type="InterPro" id="IPR001279">
    <property type="entry name" value="Metallo-B-lactamas"/>
</dbReference>
<protein>
    <recommendedName>
        <fullName evidence="2">UPF0173 metal-dependent hydrolase P0O15_10050</fullName>
    </recommendedName>
</protein>
<feature type="region of interest" description="Disordered" evidence="3">
    <location>
        <begin position="1"/>
        <end position="24"/>
    </location>
</feature>
<comment type="similarity">
    <text evidence="2">Belongs to the UPF0173 family.</text>
</comment>
<evidence type="ECO:0000313" key="5">
    <source>
        <dbReference type="EMBL" id="MDF0591501.1"/>
    </source>
</evidence>
<accession>A0ABT5XA02</accession>
<dbReference type="InterPro" id="IPR036866">
    <property type="entry name" value="RibonucZ/Hydroxyglut_hydro"/>
</dbReference>
<dbReference type="Proteomes" id="UP001220010">
    <property type="component" value="Unassembled WGS sequence"/>
</dbReference>
<evidence type="ECO:0000256" key="1">
    <source>
        <dbReference type="ARBA" id="ARBA00022801"/>
    </source>
</evidence>
<keyword evidence="6" id="KW-1185">Reference proteome</keyword>
<dbReference type="NCBIfam" id="NF001911">
    <property type="entry name" value="PRK00685.1"/>
    <property type="match status" value="1"/>
</dbReference>
<evidence type="ECO:0000313" key="6">
    <source>
        <dbReference type="Proteomes" id="UP001220010"/>
    </source>
</evidence>
<evidence type="ECO:0000259" key="4">
    <source>
        <dbReference type="Pfam" id="PF12706"/>
    </source>
</evidence>
<organism evidence="5 6">
    <name type="scientific">Candidatus Methanocrinis natronophilus</name>
    <dbReference type="NCBI Taxonomy" id="3033396"/>
    <lineage>
        <taxon>Archaea</taxon>
        <taxon>Methanobacteriati</taxon>
        <taxon>Methanobacteriota</taxon>
        <taxon>Stenosarchaea group</taxon>
        <taxon>Methanomicrobia</taxon>
        <taxon>Methanotrichales</taxon>
        <taxon>Methanotrichaceae</taxon>
        <taxon>Methanocrinis</taxon>
    </lineage>
</organism>
<feature type="domain" description="Metallo-beta-lactamase" evidence="4">
    <location>
        <begin position="2"/>
        <end position="174"/>
    </location>
</feature>